<name>A0A2S9XDH0_9BACT</name>
<feature type="signal peptide" evidence="5">
    <location>
        <begin position="1"/>
        <end position="28"/>
    </location>
</feature>
<accession>A0A2S9XDH0</accession>
<protein>
    <submittedName>
        <fullName evidence="6">Uncharacterized protein</fullName>
    </submittedName>
</protein>
<dbReference type="Pfam" id="PF13948">
    <property type="entry name" value="DUF4215"/>
    <property type="match status" value="1"/>
</dbReference>
<dbReference type="InterPro" id="IPR011936">
    <property type="entry name" value="Myxo_disulph_rpt"/>
</dbReference>
<comment type="caution">
    <text evidence="6">The sequence shown here is derived from an EMBL/GenBank/DDBJ whole genome shotgun (WGS) entry which is preliminary data.</text>
</comment>
<proteinExistence type="predicted"/>
<dbReference type="SUPFAM" id="SSF101898">
    <property type="entry name" value="NHL repeat"/>
    <property type="match status" value="1"/>
</dbReference>
<dbReference type="EMBL" id="PVNK01000269">
    <property type="protein sequence ID" value="PRP90731.1"/>
    <property type="molecule type" value="Genomic_DNA"/>
</dbReference>
<sequence length="450" mass="45466">MSMISSRPWVLTLVVGALLSPACGDSSASDGSGDGDGESGPGDGGPGDGDPGDGDPGDGDPGDGDPGDGDPGDGDPGDGDGEPGDGDGDPPPGCGDGQLDPGEACDDGNNVPGDGCSASCQLPGELIWEVFVDIDEQLGDDVGYEVVVDGDGSIGVLVESDASSYRLAKFDLDGNPLWSVSSLATDKPSLVRTPEGGLVVGGRLGSQGATRSWDAEGNSDWTTLVDSGSSGVLGVAADAQGFVVSAGYHDANGVLARYDPEDLNSWSQLQPLSGELGPVGVSPSGDIWVVRTETATLESYDSDGNPGPSVAGLEGDIFEEITIAPDGAVYVLAQSQDQSSFTLGKYERGAKVWTQVHSDVVPNGASGLGRLPGGGFVVAGYTNGTVDTSDALLSWFDADGGVLADDVVIDNAEVDVLHDVAVTPYNYAVAVGTHIAAGEDADLWIRKFEI</sequence>
<dbReference type="Proteomes" id="UP000237968">
    <property type="component" value="Unassembled WGS sequence"/>
</dbReference>
<reference evidence="6 7" key="1">
    <citation type="submission" date="2018-03" db="EMBL/GenBank/DDBJ databases">
        <title>Draft Genome Sequences of the Obligatory Marine Myxobacteria Enhygromyxa salina SWB005.</title>
        <authorList>
            <person name="Poehlein A."/>
            <person name="Moghaddam J.A."/>
            <person name="Harms H."/>
            <person name="Alanjari M."/>
            <person name="Koenig G.M."/>
            <person name="Daniel R."/>
            <person name="Schaeberle T.F."/>
        </authorList>
    </citation>
    <scope>NUCLEOTIDE SEQUENCE [LARGE SCALE GENOMIC DNA]</scope>
    <source>
        <strain evidence="6 7">SWB005</strain>
    </source>
</reference>
<feature type="chain" id="PRO_5015654096" evidence="5">
    <location>
        <begin position="29"/>
        <end position="450"/>
    </location>
</feature>
<evidence type="ECO:0000256" key="3">
    <source>
        <dbReference type="ARBA" id="ARBA00023157"/>
    </source>
</evidence>
<keyword evidence="7" id="KW-1185">Reference proteome</keyword>
<feature type="compositionally biased region" description="Gly residues" evidence="4">
    <location>
        <begin position="32"/>
        <end position="49"/>
    </location>
</feature>
<keyword evidence="1 5" id="KW-0732">Signal</keyword>
<feature type="compositionally biased region" description="Acidic residues" evidence="4">
    <location>
        <begin position="50"/>
        <end position="88"/>
    </location>
</feature>
<dbReference type="NCBIfam" id="TIGR02232">
    <property type="entry name" value="myxo_disulf_rpt"/>
    <property type="match status" value="1"/>
</dbReference>
<evidence type="ECO:0000256" key="5">
    <source>
        <dbReference type="SAM" id="SignalP"/>
    </source>
</evidence>
<evidence type="ECO:0000256" key="4">
    <source>
        <dbReference type="SAM" id="MobiDB-lite"/>
    </source>
</evidence>
<evidence type="ECO:0000256" key="2">
    <source>
        <dbReference type="ARBA" id="ARBA00022737"/>
    </source>
</evidence>
<feature type="compositionally biased region" description="Low complexity" evidence="4">
    <location>
        <begin position="21"/>
        <end position="31"/>
    </location>
</feature>
<evidence type="ECO:0000313" key="7">
    <source>
        <dbReference type="Proteomes" id="UP000237968"/>
    </source>
</evidence>
<feature type="region of interest" description="Disordered" evidence="4">
    <location>
        <begin position="21"/>
        <end position="110"/>
    </location>
</feature>
<organism evidence="6 7">
    <name type="scientific">Enhygromyxa salina</name>
    <dbReference type="NCBI Taxonomy" id="215803"/>
    <lineage>
        <taxon>Bacteria</taxon>
        <taxon>Pseudomonadati</taxon>
        <taxon>Myxococcota</taxon>
        <taxon>Polyangia</taxon>
        <taxon>Nannocystales</taxon>
        <taxon>Nannocystaceae</taxon>
        <taxon>Enhygromyxa</taxon>
    </lineage>
</organism>
<keyword evidence="2" id="KW-0677">Repeat</keyword>
<evidence type="ECO:0000256" key="1">
    <source>
        <dbReference type="ARBA" id="ARBA00022729"/>
    </source>
</evidence>
<dbReference type="AlphaFoldDB" id="A0A2S9XDH0"/>
<evidence type="ECO:0000313" key="6">
    <source>
        <dbReference type="EMBL" id="PRP90731.1"/>
    </source>
</evidence>
<dbReference type="InterPro" id="IPR011042">
    <property type="entry name" value="6-blade_b-propeller_TolB-like"/>
</dbReference>
<dbReference type="Gene3D" id="2.120.10.30">
    <property type="entry name" value="TolB, C-terminal domain"/>
    <property type="match status" value="1"/>
</dbReference>
<gene>
    <name evidence="6" type="ORF">ENSA5_61650</name>
</gene>
<dbReference type="RefSeq" id="WP_181198336.1">
    <property type="nucleotide sequence ID" value="NZ_PVNK01000269.1"/>
</dbReference>
<keyword evidence="3" id="KW-1015">Disulfide bond</keyword>